<dbReference type="RefSeq" id="WP_089753005.1">
    <property type="nucleotide sequence ID" value="NZ_FOOG01000030.1"/>
</dbReference>
<dbReference type="Pfam" id="PF00583">
    <property type="entry name" value="Acetyltransf_1"/>
    <property type="match status" value="1"/>
</dbReference>
<gene>
    <name evidence="2" type="ORF">SAMN05216353_13033</name>
</gene>
<evidence type="ECO:0000313" key="2">
    <source>
        <dbReference type="EMBL" id="SFG25214.1"/>
    </source>
</evidence>
<dbReference type="GO" id="GO:0016747">
    <property type="term" value="F:acyltransferase activity, transferring groups other than amino-acyl groups"/>
    <property type="evidence" value="ECO:0007669"/>
    <property type="project" value="InterPro"/>
</dbReference>
<dbReference type="PANTHER" id="PTHR43415:SF5">
    <property type="entry name" value="ACETYLTRANSFERASE"/>
    <property type="match status" value="1"/>
</dbReference>
<dbReference type="PANTHER" id="PTHR43415">
    <property type="entry name" value="SPERMIDINE N(1)-ACETYLTRANSFERASE"/>
    <property type="match status" value="1"/>
</dbReference>
<reference evidence="3" key="1">
    <citation type="submission" date="2016-10" db="EMBL/GenBank/DDBJ databases">
        <authorList>
            <person name="Varghese N."/>
            <person name="Submissions S."/>
        </authorList>
    </citation>
    <scope>NUCLEOTIDE SEQUENCE [LARGE SCALE GENOMIC DNA]</scope>
    <source>
        <strain evidence="3">FP5</strain>
    </source>
</reference>
<dbReference type="InterPro" id="IPR000182">
    <property type="entry name" value="GNAT_dom"/>
</dbReference>
<dbReference type="Gene3D" id="3.40.630.30">
    <property type="match status" value="1"/>
</dbReference>
<dbReference type="OrthoDB" id="9795206at2"/>
<dbReference type="CDD" id="cd04301">
    <property type="entry name" value="NAT_SF"/>
    <property type="match status" value="1"/>
</dbReference>
<dbReference type="PROSITE" id="PS51186">
    <property type="entry name" value="GNAT"/>
    <property type="match status" value="1"/>
</dbReference>
<accession>A0A1I2QA47</accession>
<dbReference type="SUPFAM" id="SSF55729">
    <property type="entry name" value="Acyl-CoA N-acyltransferases (Nat)"/>
    <property type="match status" value="1"/>
</dbReference>
<dbReference type="Proteomes" id="UP000198897">
    <property type="component" value="Unassembled WGS sequence"/>
</dbReference>
<feature type="domain" description="N-acetyltransferase" evidence="1">
    <location>
        <begin position="2"/>
        <end position="164"/>
    </location>
</feature>
<dbReference type="AlphaFoldDB" id="A0A1I2QA47"/>
<sequence>MIELQNFSNEDYDQLIGWIPTAAFLMKWGGPIFQFPLDHNQLDSYTSQPDRIVYKAWDSESKEVVGHISLGRIDNKNESARIGKVLVSPGHQNRGIGEEMIAQVTAIAFEDLKLHKVALGVFDFNHPAIRCYEKAGFKKDGLLRDHRKVNGSFWNLLEMSLLRTEWDPYFSHKKRETSSY</sequence>
<organism evidence="2 3">
    <name type="scientific">Halobacillus alkaliphilus</name>
    <dbReference type="NCBI Taxonomy" id="396056"/>
    <lineage>
        <taxon>Bacteria</taxon>
        <taxon>Bacillati</taxon>
        <taxon>Bacillota</taxon>
        <taxon>Bacilli</taxon>
        <taxon>Bacillales</taxon>
        <taxon>Bacillaceae</taxon>
        <taxon>Halobacillus</taxon>
    </lineage>
</organism>
<dbReference type="InterPro" id="IPR016181">
    <property type="entry name" value="Acyl_CoA_acyltransferase"/>
</dbReference>
<keyword evidence="3" id="KW-1185">Reference proteome</keyword>
<name>A0A1I2QA47_9BACI</name>
<evidence type="ECO:0000259" key="1">
    <source>
        <dbReference type="PROSITE" id="PS51186"/>
    </source>
</evidence>
<keyword evidence="2" id="KW-0808">Transferase</keyword>
<protein>
    <submittedName>
        <fullName evidence="2">Protein N-acetyltransferase, RimJ/RimL family</fullName>
    </submittedName>
</protein>
<dbReference type="EMBL" id="FOOG01000030">
    <property type="protein sequence ID" value="SFG25214.1"/>
    <property type="molecule type" value="Genomic_DNA"/>
</dbReference>
<evidence type="ECO:0000313" key="3">
    <source>
        <dbReference type="Proteomes" id="UP000198897"/>
    </source>
</evidence>
<proteinExistence type="predicted"/>